<keyword evidence="2" id="KW-1185">Reference proteome</keyword>
<protein>
    <submittedName>
        <fullName evidence="1">Uncharacterized protein</fullName>
    </submittedName>
</protein>
<gene>
    <name evidence="1" type="ORF">EVAR_2214_1</name>
</gene>
<accession>A0A4C1SIC2</accession>
<dbReference type="AlphaFoldDB" id="A0A4C1SIC2"/>
<reference evidence="1 2" key="1">
    <citation type="journal article" date="2019" name="Commun. Biol.">
        <title>The bagworm genome reveals a unique fibroin gene that provides high tensile strength.</title>
        <authorList>
            <person name="Kono N."/>
            <person name="Nakamura H."/>
            <person name="Ohtoshi R."/>
            <person name="Tomita M."/>
            <person name="Numata K."/>
            <person name="Arakawa K."/>
        </authorList>
    </citation>
    <scope>NUCLEOTIDE SEQUENCE [LARGE SCALE GENOMIC DNA]</scope>
</reference>
<organism evidence="1 2">
    <name type="scientific">Eumeta variegata</name>
    <name type="common">Bagworm moth</name>
    <name type="synonym">Eumeta japonica</name>
    <dbReference type="NCBI Taxonomy" id="151549"/>
    <lineage>
        <taxon>Eukaryota</taxon>
        <taxon>Metazoa</taxon>
        <taxon>Ecdysozoa</taxon>
        <taxon>Arthropoda</taxon>
        <taxon>Hexapoda</taxon>
        <taxon>Insecta</taxon>
        <taxon>Pterygota</taxon>
        <taxon>Neoptera</taxon>
        <taxon>Endopterygota</taxon>
        <taxon>Lepidoptera</taxon>
        <taxon>Glossata</taxon>
        <taxon>Ditrysia</taxon>
        <taxon>Tineoidea</taxon>
        <taxon>Psychidae</taxon>
        <taxon>Oiketicinae</taxon>
        <taxon>Eumeta</taxon>
    </lineage>
</organism>
<evidence type="ECO:0000313" key="1">
    <source>
        <dbReference type="EMBL" id="GBP00880.1"/>
    </source>
</evidence>
<name>A0A4C1SIC2_EUMVA</name>
<proteinExistence type="predicted"/>
<comment type="caution">
    <text evidence="1">The sequence shown here is derived from an EMBL/GenBank/DDBJ whole genome shotgun (WGS) entry which is preliminary data.</text>
</comment>
<dbReference type="EMBL" id="BGZK01000007">
    <property type="protein sequence ID" value="GBP00880.1"/>
    <property type="molecule type" value="Genomic_DNA"/>
</dbReference>
<evidence type="ECO:0000313" key="2">
    <source>
        <dbReference type="Proteomes" id="UP000299102"/>
    </source>
</evidence>
<dbReference type="Proteomes" id="UP000299102">
    <property type="component" value="Unassembled WGS sequence"/>
</dbReference>
<sequence>MLGVSLRDEIQNEKIRRLTKGTDVTRWNVDATSLVEPITTGVTGYGWLQCSKIVRRGNLKENFMSCSEHLIDETELNCCIYYNATRSGFIYTHSSILN</sequence>